<dbReference type="PANTHER" id="PTHR38042">
    <property type="entry name" value="UROPORPHYRINOGEN-III SYNTHASE, CHLOROPLASTIC"/>
    <property type="match status" value="1"/>
</dbReference>
<evidence type="ECO:0000256" key="4">
    <source>
        <dbReference type="ARBA" id="ARBA00023239"/>
    </source>
</evidence>
<accession>A0ABS2PXH3</accession>
<name>A0ABS2PXH3_9BACL</name>
<dbReference type="Gene3D" id="3.40.50.10090">
    <property type="match status" value="2"/>
</dbReference>
<keyword evidence="5 9" id="KW-0627">Porphyrin biosynthesis</keyword>
<protein>
    <recommendedName>
        <fullName evidence="7 9">Uroporphyrinogen-III synthase</fullName>
        <ecNumber evidence="3 9">4.2.1.75</ecNumber>
    </recommendedName>
</protein>
<dbReference type="EC" id="4.2.1.75" evidence="3 9"/>
<evidence type="ECO:0000256" key="6">
    <source>
        <dbReference type="ARBA" id="ARBA00037589"/>
    </source>
</evidence>
<dbReference type="SUPFAM" id="SSF69618">
    <property type="entry name" value="HemD-like"/>
    <property type="match status" value="1"/>
</dbReference>
<evidence type="ECO:0000256" key="7">
    <source>
        <dbReference type="ARBA" id="ARBA00040167"/>
    </source>
</evidence>
<dbReference type="InterPro" id="IPR036108">
    <property type="entry name" value="4pyrrol_syn_uPrphyn_synt_sf"/>
</dbReference>
<reference evidence="11 12" key="1">
    <citation type="submission" date="2021-01" db="EMBL/GenBank/DDBJ databases">
        <title>Genomic Encyclopedia of Type Strains, Phase IV (KMG-IV): sequencing the most valuable type-strain genomes for metagenomic binning, comparative biology and taxonomic classification.</title>
        <authorList>
            <person name="Goeker M."/>
        </authorList>
    </citation>
    <scope>NUCLEOTIDE SEQUENCE [LARGE SCALE GENOMIC DNA]</scope>
    <source>
        <strain evidence="11 12">DSM 28236</strain>
    </source>
</reference>
<dbReference type="RefSeq" id="WP_205002691.1">
    <property type="nucleotide sequence ID" value="NZ_JAFBER010000004.1"/>
</dbReference>
<comment type="catalytic activity">
    <reaction evidence="8 9">
        <text>hydroxymethylbilane = uroporphyrinogen III + H2O</text>
        <dbReference type="Rhea" id="RHEA:18965"/>
        <dbReference type="ChEBI" id="CHEBI:15377"/>
        <dbReference type="ChEBI" id="CHEBI:57308"/>
        <dbReference type="ChEBI" id="CHEBI:57845"/>
        <dbReference type="EC" id="4.2.1.75"/>
    </reaction>
</comment>
<organism evidence="11 12">
    <name type="scientific">Scopulibacillus daqui</name>
    <dbReference type="NCBI Taxonomy" id="1469162"/>
    <lineage>
        <taxon>Bacteria</taxon>
        <taxon>Bacillati</taxon>
        <taxon>Bacillota</taxon>
        <taxon>Bacilli</taxon>
        <taxon>Bacillales</taxon>
        <taxon>Sporolactobacillaceae</taxon>
        <taxon>Scopulibacillus</taxon>
    </lineage>
</organism>
<evidence type="ECO:0000256" key="3">
    <source>
        <dbReference type="ARBA" id="ARBA00013109"/>
    </source>
</evidence>
<evidence type="ECO:0000256" key="5">
    <source>
        <dbReference type="ARBA" id="ARBA00023244"/>
    </source>
</evidence>
<keyword evidence="4 9" id="KW-0456">Lyase</keyword>
<evidence type="ECO:0000313" key="11">
    <source>
        <dbReference type="EMBL" id="MBM7644733.1"/>
    </source>
</evidence>
<evidence type="ECO:0000259" key="10">
    <source>
        <dbReference type="Pfam" id="PF02602"/>
    </source>
</evidence>
<comment type="pathway">
    <text evidence="1 9">Porphyrin-containing compound metabolism; protoporphyrin-IX biosynthesis; coproporphyrinogen-III from 5-aminolevulinate: step 3/4.</text>
</comment>
<proteinExistence type="inferred from homology"/>
<evidence type="ECO:0000256" key="2">
    <source>
        <dbReference type="ARBA" id="ARBA00008133"/>
    </source>
</evidence>
<evidence type="ECO:0000313" key="12">
    <source>
        <dbReference type="Proteomes" id="UP000808914"/>
    </source>
</evidence>
<feature type="domain" description="Tetrapyrrole biosynthesis uroporphyrinogen III synthase" evidence="10">
    <location>
        <begin position="22"/>
        <end position="249"/>
    </location>
</feature>
<comment type="caution">
    <text evidence="11">The sequence shown here is derived from an EMBL/GenBank/DDBJ whole genome shotgun (WGS) entry which is preliminary data.</text>
</comment>
<gene>
    <name evidence="11" type="ORF">JOD45_000940</name>
</gene>
<comment type="function">
    <text evidence="6 9">Catalyzes cyclization of the linear tetrapyrrole, hydroxymethylbilane, to the macrocyclic uroporphyrinogen III.</text>
</comment>
<sequence length="260" mass="28967">MNKPLAGKRVLITRAQEQARPMIKAIEKNGGEPVVIPVLAFRPAPLSIHEQERLIDALKKTDWIVFTSANSIKYFFYFAGHAKHLLEHIKIAVVGKKTEEVLKDYGFSPELVPETYTAEALAQNLIKHENPHQSVLLPLGQLAKPILKETLKEAGFNIKDVVVYHTVKNEASRPALINSMIQNQLDVITFTSPSSIHFFIELLSPHDWKTFINHKVVACIGKVTADAALSKGIRVQAVPKDFTAQSLVAAIAEYYLGELK</sequence>
<dbReference type="Proteomes" id="UP000808914">
    <property type="component" value="Unassembled WGS sequence"/>
</dbReference>
<comment type="similarity">
    <text evidence="2 9">Belongs to the uroporphyrinogen-III synthase family.</text>
</comment>
<dbReference type="Pfam" id="PF02602">
    <property type="entry name" value="HEM4"/>
    <property type="match status" value="1"/>
</dbReference>
<evidence type="ECO:0000256" key="9">
    <source>
        <dbReference type="RuleBase" id="RU366031"/>
    </source>
</evidence>
<dbReference type="PANTHER" id="PTHR38042:SF1">
    <property type="entry name" value="UROPORPHYRINOGEN-III SYNTHASE, CHLOROPLASTIC"/>
    <property type="match status" value="1"/>
</dbReference>
<evidence type="ECO:0000256" key="1">
    <source>
        <dbReference type="ARBA" id="ARBA00004772"/>
    </source>
</evidence>
<evidence type="ECO:0000256" key="8">
    <source>
        <dbReference type="ARBA" id="ARBA00048617"/>
    </source>
</evidence>
<dbReference type="InterPro" id="IPR039793">
    <property type="entry name" value="UROS/Hem4"/>
</dbReference>
<dbReference type="EMBL" id="JAFBER010000004">
    <property type="protein sequence ID" value="MBM7644733.1"/>
    <property type="molecule type" value="Genomic_DNA"/>
</dbReference>
<keyword evidence="12" id="KW-1185">Reference proteome</keyword>
<dbReference type="CDD" id="cd06578">
    <property type="entry name" value="HemD"/>
    <property type="match status" value="1"/>
</dbReference>
<dbReference type="InterPro" id="IPR003754">
    <property type="entry name" value="4pyrrol_synth_uPrphyn_synth"/>
</dbReference>